<reference evidence="1 2" key="1">
    <citation type="submission" date="2020-08" db="EMBL/GenBank/DDBJ databases">
        <title>Sequencing the genomes of 1000 actinobacteria strains.</title>
        <authorList>
            <person name="Klenk H.-P."/>
        </authorList>
    </citation>
    <scope>NUCLEOTIDE SEQUENCE [LARGE SCALE GENOMIC DNA]</scope>
    <source>
        <strain evidence="1 2">DSM 43023</strain>
    </source>
</reference>
<comment type="caution">
    <text evidence="1">The sequence shown here is derived from an EMBL/GenBank/DDBJ whole genome shotgun (WGS) entry which is preliminary data.</text>
</comment>
<accession>A0A7W7RZR9</accession>
<keyword evidence="2" id="KW-1185">Reference proteome</keyword>
<organism evidence="1 2">
    <name type="scientific">Streptosporangium album</name>
    <dbReference type="NCBI Taxonomy" id="47479"/>
    <lineage>
        <taxon>Bacteria</taxon>
        <taxon>Bacillati</taxon>
        <taxon>Actinomycetota</taxon>
        <taxon>Actinomycetes</taxon>
        <taxon>Streptosporangiales</taxon>
        <taxon>Streptosporangiaceae</taxon>
        <taxon>Streptosporangium</taxon>
    </lineage>
</organism>
<protein>
    <submittedName>
        <fullName evidence="1">Uncharacterized protein</fullName>
    </submittedName>
</protein>
<sequence length="55" mass="5925">MDIKSDLRDLEALAELVELCSNNPHPMDASVSHTAQVCDVILSAPGRPMRGSGYL</sequence>
<evidence type="ECO:0000313" key="1">
    <source>
        <dbReference type="EMBL" id="MBB4940346.1"/>
    </source>
</evidence>
<evidence type="ECO:0000313" key="2">
    <source>
        <dbReference type="Proteomes" id="UP000534286"/>
    </source>
</evidence>
<gene>
    <name evidence="1" type="ORF">FHR32_004651</name>
</gene>
<name>A0A7W7RZR9_9ACTN</name>
<dbReference type="Proteomes" id="UP000534286">
    <property type="component" value="Unassembled WGS sequence"/>
</dbReference>
<proteinExistence type="predicted"/>
<dbReference type="EMBL" id="JACHJU010000001">
    <property type="protein sequence ID" value="MBB4940346.1"/>
    <property type="molecule type" value="Genomic_DNA"/>
</dbReference>
<dbReference type="AlphaFoldDB" id="A0A7W7RZR9"/>